<dbReference type="GO" id="GO:0016616">
    <property type="term" value="F:oxidoreductase activity, acting on the CH-OH group of donors, NAD or NADP as acceptor"/>
    <property type="evidence" value="ECO:0007669"/>
    <property type="project" value="UniProtKB-ARBA"/>
</dbReference>
<comment type="similarity">
    <text evidence="1">Belongs to the short-chain dehydrogenases/reductases (SDR) family.</text>
</comment>
<proteinExistence type="inferred from homology"/>
<dbReference type="AlphaFoldDB" id="A0A9P8HV31"/>
<dbReference type="PANTHER" id="PTHR43008:SF14">
    <property type="entry name" value="DEHYDROGENASE ARBD, PUTATIVE-RELATED"/>
    <property type="match status" value="1"/>
</dbReference>
<evidence type="ECO:0000256" key="1">
    <source>
        <dbReference type="ARBA" id="ARBA00006484"/>
    </source>
</evidence>
<reference evidence="3" key="1">
    <citation type="submission" date="2021-03" db="EMBL/GenBank/DDBJ databases">
        <title>Comparative genomics and phylogenomic investigation of the class Geoglossomycetes provide insights into ecological specialization and systematics.</title>
        <authorList>
            <person name="Melie T."/>
            <person name="Pirro S."/>
            <person name="Miller A.N."/>
            <person name="Quandt A."/>
        </authorList>
    </citation>
    <scope>NUCLEOTIDE SEQUENCE</scope>
    <source>
        <strain evidence="3">CAQ_001_2017</strain>
    </source>
</reference>
<sequence>LAPYACDVTSETQVRQTFDAIVRDLGAVDVLVTAAGIVDNAPAEDYAFDRWKNMLDVNFHGTFLCAREAGAHMLRHGKPGSIVLVGSMSAFICVRPQRQAAYNA</sequence>
<feature type="non-terminal residue" evidence="3">
    <location>
        <position position="104"/>
    </location>
</feature>
<name>A0A9P8HV31_9PEZI</name>
<dbReference type="PANTHER" id="PTHR43008">
    <property type="entry name" value="BENZIL REDUCTASE"/>
    <property type="match status" value="1"/>
</dbReference>
<protein>
    <submittedName>
        <fullName evidence="3">Uncharacterized protein</fullName>
    </submittedName>
</protein>
<dbReference type="GO" id="GO:0050664">
    <property type="term" value="F:oxidoreductase activity, acting on NAD(P)H, oxygen as acceptor"/>
    <property type="evidence" value="ECO:0007669"/>
    <property type="project" value="TreeGrafter"/>
</dbReference>
<dbReference type="InterPro" id="IPR036291">
    <property type="entry name" value="NAD(P)-bd_dom_sf"/>
</dbReference>
<evidence type="ECO:0000313" key="4">
    <source>
        <dbReference type="Proteomes" id="UP000750711"/>
    </source>
</evidence>
<keyword evidence="4" id="KW-1185">Reference proteome</keyword>
<organism evidence="3 4">
    <name type="scientific">Trichoglossum hirsutum</name>
    <dbReference type="NCBI Taxonomy" id="265104"/>
    <lineage>
        <taxon>Eukaryota</taxon>
        <taxon>Fungi</taxon>
        <taxon>Dikarya</taxon>
        <taxon>Ascomycota</taxon>
        <taxon>Pezizomycotina</taxon>
        <taxon>Geoglossomycetes</taxon>
        <taxon>Geoglossales</taxon>
        <taxon>Geoglossaceae</taxon>
        <taxon>Trichoglossum</taxon>
    </lineage>
</organism>
<dbReference type="EMBL" id="JAGHQM010004391">
    <property type="protein sequence ID" value="KAH0536069.1"/>
    <property type="molecule type" value="Genomic_DNA"/>
</dbReference>
<feature type="non-terminal residue" evidence="3">
    <location>
        <position position="1"/>
    </location>
</feature>
<accession>A0A9P8HV31</accession>
<dbReference type="SUPFAM" id="SSF51735">
    <property type="entry name" value="NAD(P)-binding Rossmann-fold domains"/>
    <property type="match status" value="1"/>
</dbReference>
<dbReference type="Gene3D" id="3.40.50.720">
    <property type="entry name" value="NAD(P)-binding Rossmann-like Domain"/>
    <property type="match status" value="1"/>
</dbReference>
<dbReference type="Pfam" id="PF00106">
    <property type="entry name" value="adh_short"/>
    <property type="match status" value="1"/>
</dbReference>
<gene>
    <name evidence="3" type="ORF">GP486_008910</name>
</gene>
<keyword evidence="2" id="KW-0560">Oxidoreductase</keyword>
<dbReference type="Proteomes" id="UP000750711">
    <property type="component" value="Unassembled WGS sequence"/>
</dbReference>
<evidence type="ECO:0000256" key="2">
    <source>
        <dbReference type="ARBA" id="ARBA00023002"/>
    </source>
</evidence>
<dbReference type="InterPro" id="IPR002347">
    <property type="entry name" value="SDR_fam"/>
</dbReference>
<comment type="caution">
    <text evidence="3">The sequence shown here is derived from an EMBL/GenBank/DDBJ whole genome shotgun (WGS) entry which is preliminary data.</text>
</comment>
<evidence type="ECO:0000313" key="3">
    <source>
        <dbReference type="EMBL" id="KAH0536069.1"/>
    </source>
</evidence>